<evidence type="ECO:0000313" key="3">
    <source>
        <dbReference type="Proteomes" id="UP000838878"/>
    </source>
</evidence>
<feature type="non-terminal residue" evidence="2">
    <location>
        <position position="83"/>
    </location>
</feature>
<dbReference type="AlphaFoldDB" id="A0A8J9V5J3"/>
<dbReference type="Proteomes" id="UP000838878">
    <property type="component" value="Chromosome 11"/>
</dbReference>
<organism evidence="2 3">
    <name type="scientific">Brenthis ino</name>
    <name type="common">lesser marbled fritillary</name>
    <dbReference type="NCBI Taxonomy" id="405034"/>
    <lineage>
        <taxon>Eukaryota</taxon>
        <taxon>Metazoa</taxon>
        <taxon>Ecdysozoa</taxon>
        <taxon>Arthropoda</taxon>
        <taxon>Hexapoda</taxon>
        <taxon>Insecta</taxon>
        <taxon>Pterygota</taxon>
        <taxon>Neoptera</taxon>
        <taxon>Endopterygota</taxon>
        <taxon>Lepidoptera</taxon>
        <taxon>Glossata</taxon>
        <taxon>Ditrysia</taxon>
        <taxon>Papilionoidea</taxon>
        <taxon>Nymphalidae</taxon>
        <taxon>Heliconiinae</taxon>
        <taxon>Argynnini</taxon>
        <taxon>Brenthis</taxon>
    </lineage>
</organism>
<proteinExistence type="predicted"/>
<feature type="region of interest" description="Disordered" evidence="1">
    <location>
        <begin position="1"/>
        <end position="23"/>
    </location>
</feature>
<keyword evidence="3" id="KW-1185">Reference proteome</keyword>
<reference evidence="2" key="1">
    <citation type="submission" date="2021-12" db="EMBL/GenBank/DDBJ databases">
        <authorList>
            <person name="Martin H S."/>
        </authorList>
    </citation>
    <scope>NUCLEOTIDE SEQUENCE</scope>
</reference>
<accession>A0A8J9V5J3</accession>
<name>A0A8J9V5J3_9NEOP</name>
<sequence length="83" mass="9564">MMSVDTKHNLGGDRKPQLSKSLRKQSWWPRFGTTIYNLANPRTVTTQVHIPFSISTQGSDSANSIYNDQPWIQRRLTKSFARL</sequence>
<gene>
    <name evidence="2" type="ORF">BINO364_LOCUS3163</name>
</gene>
<dbReference type="EMBL" id="OV170231">
    <property type="protein sequence ID" value="CAH0716383.1"/>
    <property type="molecule type" value="Genomic_DNA"/>
</dbReference>
<feature type="compositionally biased region" description="Basic and acidic residues" evidence="1">
    <location>
        <begin position="1"/>
        <end position="16"/>
    </location>
</feature>
<evidence type="ECO:0000256" key="1">
    <source>
        <dbReference type="SAM" id="MobiDB-lite"/>
    </source>
</evidence>
<protein>
    <submittedName>
        <fullName evidence="2">Uncharacterized protein</fullName>
    </submittedName>
</protein>
<evidence type="ECO:0000313" key="2">
    <source>
        <dbReference type="EMBL" id="CAH0716383.1"/>
    </source>
</evidence>